<dbReference type="OrthoDB" id="2820488at2759"/>
<evidence type="ECO:0000313" key="3">
    <source>
        <dbReference type="EMBL" id="OQV14529.1"/>
    </source>
</evidence>
<name>A0A1W0WH59_HYPEX</name>
<gene>
    <name evidence="3" type="ORF">BV898_11250</name>
</gene>
<dbReference type="Proteomes" id="UP000192578">
    <property type="component" value="Unassembled WGS sequence"/>
</dbReference>
<organism evidence="3 4">
    <name type="scientific">Hypsibius exemplaris</name>
    <name type="common">Freshwater tardigrade</name>
    <dbReference type="NCBI Taxonomy" id="2072580"/>
    <lineage>
        <taxon>Eukaryota</taxon>
        <taxon>Metazoa</taxon>
        <taxon>Ecdysozoa</taxon>
        <taxon>Tardigrada</taxon>
        <taxon>Eutardigrada</taxon>
        <taxon>Parachela</taxon>
        <taxon>Hypsibioidea</taxon>
        <taxon>Hypsibiidae</taxon>
        <taxon>Hypsibius</taxon>
    </lineage>
</organism>
<protein>
    <submittedName>
        <fullName evidence="3">Uncharacterized protein</fullName>
    </submittedName>
</protein>
<accession>A0A1W0WH59</accession>
<sequence length="231" mass="25189">MFSVWNAVAAFILTSSATMARGETTPITATVTMVAHNQTASSGSSPNRLESCIRGTLTLARNGSINRRPDDQIGDSNSDYRSPLPQGRLSTQLPIVVPKPTLPPALSAKSQKQLVLDLQKSFEIKAAGPSDAINPVKYVQHNLSVRNGLAVFLPQDGNYVFAHTDYFFCGESSAAFDIYRFEDGMMAKHWDNVRSNSGPNLSGRTMFCGPDYRYRADPTTATVLTRLPLPC</sequence>
<keyword evidence="4" id="KW-1185">Reference proteome</keyword>
<evidence type="ECO:0000313" key="4">
    <source>
        <dbReference type="Proteomes" id="UP000192578"/>
    </source>
</evidence>
<dbReference type="AlphaFoldDB" id="A0A1W0WH59"/>
<dbReference type="EMBL" id="MTYJ01000103">
    <property type="protein sequence ID" value="OQV14529.1"/>
    <property type="molecule type" value="Genomic_DNA"/>
</dbReference>
<evidence type="ECO:0000256" key="2">
    <source>
        <dbReference type="SAM" id="SignalP"/>
    </source>
</evidence>
<evidence type="ECO:0000256" key="1">
    <source>
        <dbReference type="SAM" id="MobiDB-lite"/>
    </source>
</evidence>
<feature type="chain" id="PRO_5012303232" evidence="2">
    <location>
        <begin position="23"/>
        <end position="231"/>
    </location>
</feature>
<feature type="region of interest" description="Disordered" evidence="1">
    <location>
        <begin position="61"/>
        <end position="86"/>
    </location>
</feature>
<feature type="signal peptide" evidence="2">
    <location>
        <begin position="1"/>
        <end position="22"/>
    </location>
</feature>
<dbReference type="Gene3D" id="3.10.450.50">
    <property type="match status" value="1"/>
</dbReference>
<keyword evidence="2" id="KW-0732">Signal</keyword>
<comment type="caution">
    <text evidence="3">The sequence shown here is derived from an EMBL/GenBank/DDBJ whole genome shotgun (WGS) entry which is preliminary data.</text>
</comment>
<proteinExistence type="predicted"/>
<reference evidence="4" key="1">
    <citation type="submission" date="2017-01" db="EMBL/GenBank/DDBJ databases">
        <title>Comparative genomics of anhydrobiosis in the tardigrade Hypsibius dujardini.</title>
        <authorList>
            <person name="Yoshida Y."/>
            <person name="Koutsovoulos G."/>
            <person name="Laetsch D."/>
            <person name="Stevens L."/>
            <person name="Kumar S."/>
            <person name="Horikawa D."/>
            <person name="Ishino K."/>
            <person name="Komine S."/>
            <person name="Tomita M."/>
            <person name="Blaxter M."/>
            <person name="Arakawa K."/>
        </authorList>
    </citation>
    <scope>NUCLEOTIDE SEQUENCE [LARGE SCALE GENOMIC DNA]</scope>
    <source>
        <strain evidence="4">Z151</strain>
    </source>
</reference>